<name>A0A6J4QCE1_9BURK</name>
<gene>
    <name evidence="2" type="ORF">AVDCRST_MAG51-3298</name>
</gene>
<feature type="region of interest" description="Disordered" evidence="1">
    <location>
        <begin position="1"/>
        <end position="26"/>
    </location>
</feature>
<sequence>MRSGQLRPCRCGKARAFGDAPRQPPPTRLKPLLGQTMVQPWKANFAVGNNLVARMPMKPRTGKL</sequence>
<proteinExistence type="predicted"/>
<dbReference type="EMBL" id="CADCUX010000708">
    <property type="protein sequence ID" value="CAA9440984.1"/>
    <property type="molecule type" value="Genomic_DNA"/>
</dbReference>
<dbReference type="AlphaFoldDB" id="A0A6J4QCE1"/>
<accession>A0A6J4QCE1</accession>
<reference evidence="2" key="1">
    <citation type="submission" date="2020-02" db="EMBL/GenBank/DDBJ databases">
        <authorList>
            <person name="Meier V. D."/>
        </authorList>
    </citation>
    <scope>NUCLEOTIDE SEQUENCE</scope>
    <source>
        <strain evidence="2">AVDCRST_MAG51</strain>
    </source>
</reference>
<protein>
    <submittedName>
        <fullName evidence="2">Uncharacterized protein</fullName>
    </submittedName>
</protein>
<evidence type="ECO:0000256" key="1">
    <source>
        <dbReference type="SAM" id="MobiDB-lite"/>
    </source>
</evidence>
<organism evidence="2">
    <name type="scientific">uncultured Ramlibacter sp</name>
    <dbReference type="NCBI Taxonomy" id="260755"/>
    <lineage>
        <taxon>Bacteria</taxon>
        <taxon>Pseudomonadati</taxon>
        <taxon>Pseudomonadota</taxon>
        <taxon>Betaproteobacteria</taxon>
        <taxon>Burkholderiales</taxon>
        <taxon>Comamonadaceae</taxon>
        <taxon>Ramlibacter</taxon>
        <taxon>environmental samples</taxon>
    </lineage>
</organism>
<evidence type="ECO:0000313" key="2">
    <source>
        <dbReference type="EMBL" id="CAA9440984.1"/>
    </source>
</evidence>